<evidence type="ECO:0000256" key="1">
    <source>
        <dbReference type="ARBA" id="ARBA00022729"/>
    </source>
</evidence>
<gene>
    <name evidence="3" type="ORF">IAI61_17970</name>
</gene>
<dbReference type="RefSeq" id="WP_207419107.1">
    <property type="nucleotide sequence ID" value="NZ_CP061177.1"/>
</dbReference>
<feature type="chain" id="PRO_5047447499" evidence="2">
    <location>
        <begin position="23"/>
        <end position="208"/>
    </location>
</feature>
<evidence type="ECO:0000313" key="4">
    <source>
        <dbReference type="Proteomes" id="UP001518989"/>
    </source>
</evidence>
<proteinExistence type="predicted"/>
<dbReference type="PANTHER" id="PTHR35869:SF1">
    <property type="entry name" value="OUTER-MEMBRANE LIPOPROTEIN CARRIER PROTEIN"/>
    <property type="match status" value="1"/>
</dbReference>
<protein>
    <submittedName>
        <fullName evidence="3">Outer membrane lipoprotein carrier protein LolA</fullName>
    </submittedName>
</protein>
<dbReference type="EMBL" id="JACTNG010000011">
    <property type="protein sequence ID" value="MBO1080933.1"/>
    <property type="molecule type" value="Genomic_DNA"/>
</dbReference>
<dbReference type="Proteomes" id="UP001518989">
    <property type="component" value="Unassembled WGS sequence"/>
</dbReference>
<dbReference type="Gene3D" id="2.50.20.10">
    <property type="entry name" value="Lipoprotein localisation LolA/LolB/LppX"/>
    <property type="match status" value="1"/>
</dbReference>
<organism evidence="3 4">
    <name type="scientific">Roseomonas haemaphysalidis</name>
    <dbReference type="NCBI Taxonomy" id="2768162"/>
    <lineage>
        <taxon>Bacteria</taxon>
        <taxon>Pseudomonadati</taxon>
        <taxon>Pseudomonadota</taxon>
        <taxon>Alphaproteobacteria</taxon>
        <taxon>Acetobacterales</taxon>
        <taxon>Roseomonadaceae</taxon>
        <taxon>Roseomonas</taxon>
    </lineage>
</organism>
<keyword evidence="3" id="KW-0449">Lipoprotein</keyword>
<reference evidence="3 4" key="1">
    <citation type="submission" date="2020-09" db="EMBL/GenBank/DDBJ databases">
        <title>Roseomonas.</title>
        <authorList>
            <person name="Zhu W."/>
        </authorList>
    </citation>
    <scope>NUCLEOTIDE SEQUENCE [LARGE SCALE GENOMIC DNA]</scope>
    <source>
        <strain evidence="3 4">573</strain>
    </source>
</reference>
<feature type="signal peptide" evidence="2">
    <location>
        <begin position="1"/>
        <end position="22"/>
    </location>
</feature>
<dbReference type="CDD" id="cd16325">
    <property type="entry name" value="LolA"/>
    <property type="match status" value="1"/>
</dbReference>
<dbReference type="SUPFAM" id="SSF89392">
    <property type="entry name" value="Prokaryotic lipoproteins and lipoprotein localization factors"/>
    <property type="match status" value="1"/>
</dbReference>
<keyword evidence="4" id="KW-1185">Reference proteome</keyword>
<name>A0ABS3KTY8_9PROT</name>
<evidence type="ECO:0000256" key="2">
    <source>
        <dbReference type="SAM" id="SignalP"/>
    </source>
</evidence>
<dbReference type="InterPro" id="IPR004564">
    <property type="entry name" value="OM_lipoprot_carrier_LolA-like"/>
</dbReference>
<keyword evidence="1 2" id="KW-0732">Signal</keyword>
<dbReference type="PANTHER" id="PTHR35869">
    <property type="entry name" value="OUTER-MEMBRANE LIPOPROTEIN CARRIER PROTEIN"/>
    <property type="match status" value="1"/>
</dbReference>
<sequence>MFRRTLLASAAAALAVPSLALAQGAVGNRAAVLARVEAYMNSLSTLRARFLQVAQNGGSAEGTALIWRPGRMRFEYDPPVPLMLVASDGQFLHYDKQLREPSIVPVSSTPLGFLLRPRISLTSGDLEVIGLDRVGGLLRVGMRRKAAPAEGSLTLVFAEEPMELRQWIVVDAQGQQTRVTLTEIQTGVRFDPLVFSFNDPRFFETQVR</sequence>
<dbReference type="Pfam" id="PF03548">
    <property type="entry name" value="LolA"/>
    <property type="match status" value="1"/>
</dbReference>
<comment type="caution">
    <text evidence="3">The sequence shown here is derived from an EMBL/GenBank/DDBJ whole genome shotgun (WGS) entry which is preliminary data.</text>
</comment>
<accession>A0ABS3KTY8</accession>
<evidence type="ECO:0000313" key="3">
    <source>
        <dbReference type="EMBL" id="MBO1080933.1"/>
    </source>
</evidence>
<dbReference type="InterPro" id="IPR029046">
    <property type="entry name" value="LolA/LolB/LppX"/>
</dbReference>